<dbReference type="InterPro" id="IPR006824">
    <property type="entry name" value="DNA_helicase_Baculovir"/>
</dbReference>
<dbReference type="GeneID" id="27429837"/>
<reference evidence="1" key="1">
    <citation type="submission" date="2017-04" db="EMBL/GenBank/DDBJ databases">
        <title>Complete genome sequence of Urbanus proteus nucleopolyhedrovirus (UrprNPV).</title>
        <authorList>
            <person name="Santos E.R."/>
            <person name="Melo F.L."/>
            <person name="Sosa-Gomez D.R."/>
            <person name="Ribeiro B.M."/>
            <person name="Ardisson-Araujo D.M.P."/>
        </authorList>
    </citation>
    <scope>NUCLEOTIDE SEQUENCE [LARGE SCALE GENOMIC DNA]</scope>
    <source>
        <strain evidence="1">Southern Brazil</strain>
    </source>
</reference>
<dbReference type="EMBL" id="KR011717">
    <property type="protein sequence ID" value="ARJ36578.1"/>
    <property type="molecule type" value="Genomic_DNA"/>
</dbReference>
<dbReference type="OrthoDB" id="566at10239"/>
<keyword evidence="2" id="KW-1185">Reference proteome</keyword>
<dbReference type="Pfam" id="PF04735">
    <property type="entry name" value="Baculo_helicase"/>
    <property type="match status" value="1"/>
</dbReference>
<dbReference type="KEGG" id="vg:27429837"/>
<dbReference type="InterPro" id="IPR027417">
    <property type="entry name" value="P-loop_NTPase"/>
</dbReference>
<evidence type="ECO:0000313" key="1">
    <source>
        <dbReference type="EMBL" id="ARJ36578.1"/>
    </source>
</evidence>
<dbReference type="SUPFAM" id="SSF52540">
    <property type="entry name" value="P-loop containing nucleoside triphosphate hydrolases"/>
    <property type="match status" value="1"/>
</dbReference>
<name>A0A1W6AYI6_9ABAC</name>
<dbReference type="RefSeq" id="YP_009357224.1">
    <property type="nucleotide sequence ID" value="NC_029997.2"/>
</dbReference>
<dbReference type="GO" id="GO:0003678">
    <property type="term" value="F:DNA helicase activity"/>
    <property type="evidence" value="ECO:0007669"/>
    <property type="project" value="InterPro"/>
</dbReference>
<dbReference type="Proteomes" id="UP000201861">
    <property type="component" value="Segment"/>
</dbReference>
<evidence type="ECO:0000313" key="2">
    <source>
        <dbReference type="Proteomes" id="UP000201861"/>
    </source>
</evidence>
<sequence length="1187" mass="139727">MATEPISIDIVIDQLFATINENNIHNVDVVDQIVLKSNNKLKLINSFKNFKKIIKLLTYTDGVCSHNQQINISAHDLFVKGNYYLLNVKPFVHETVYHYIEDKINFEEFKICNVTSKSPNLVVKSGEYYFWPNINASFFGWRLYIYLLCNKDIIGDYIPLVHNKTIGAVNLICINSMYNLNVELCIINQDKELLFVNGRSSVDDEQFEKLFDIKMMDGSQCECKVKPTLVYSNKNIFYTIRDNINLQSCSTLDRFETIINVDINQLRCFVDERNNVNFNDFLDIEKCQIVNNLTPSSEHVYYIKTIINDCLKKINETMMELMSQHEECNDNILCDYMNKSQYINFDYVIMLIWKTIVQSKDFEYNVTDIKLYLELLCEIMFQNDNEAIAKAKSKCQNYVMLTHTVFTQLCNHYALFSSEDNCVTLGYYFSVHYMVYIHQLALGNADEINAWNLTYDRIINANIANEVLCRGFFRKIQTSGANLVYNGKHYVSIKKEDELYKITEKTSGTIMSSVKFNDWKYLYYTEEGVYNLIINDYHSNSPFLMGNALIRPLTKKNETVYLPKSVIQFMLDYGKTELKLYKIYHVAKMCRDIKYLMTNIYLTDKCTDCVTCKIDARNKFNDVFRQMWNFNFEEIIIMACFVNNKKLTDLLNNNLCFSCQLSKNKQCNCLNNLCVDIKKLKLAVMFELCNVSVGIKELMWLMMYDKPEYKTCLDAAMQNNTFVVENIEYVYTNRTIIAHGLYEKINSNDDLHNVFIELQENNFMSFIKQMCELHITNGHDVNDETNSTCKQQFYTIYTEIVQILNTHNVWWTKLIILRPEDNLLSWLVRFYMCVIMSKFDLKHYSNVFIKKIVTGYLYFRNLTNFNFINTQLIIMFAASLGMAIDSEKCCLYWIGESGTGKSSFHELLENIVVVFKQNYDIYTLSKNHTDESEADKLISQLFVINEMKKCDDAFFKNTADSSKSNSVCRKYQGSQKYEANYKLLITNNKPLYIVDYDKAVRNRFAIVYSNHLFEDACKFEGSVYHHIKTKRYPLERSYHEFLVTPVRLFLSHVLKYKRDPKNGYIYYKHLIAHDAIHNHNMHCMNINNSAIHALIYVLNVKIDYTVGYTDETKVDNMIELAAPVVETMLHDLMKSKRNRINNRVEELKLQFRQKFDKYYKDDQKMFFNLNMAWCQEDFVVKKPMMKC</sequence>
<accession>A0A1W6AYI6</accession>
<organism evidence="1 2">
    <name type="scientific">Urbanus proteus nucleopolyhedrovirus</name>
    <dbReference type="NCBI Taxonomy" id="1675866"/>
    <lineage>
        <taxon>Viruses</taxon>
        <taxon>Viruses incertae sedis</taxon>
        <taxon>Naldaviricetes</taxon>
        <taxon>Lefavirales</taxon>
        <taxon>Baculoviridae</taxon>
        <taxon>Alphabaculovirus</taxon>
        <taxon>Alphabaculovirus urprotei</taxon>
    </lineage>
</organism>
<proteinExistence type="predicted"/>
<protein>
    <submittedName>
        <fullName evidence="1">DNA-helicase</fullName>
    </submittedName>
</protein>
<dbReference type="GO" id="GO:0019079">
    <property type="term" value="P:viral genome replication"/>
    <property type="evidence" value="ECO:0007669"/>
    <property type="project" value="InterPro"/>
</dbReference>